<dbReference type="SUPFAM" id="SSF56112">
    <property type="entry name" value="Protein kinase-like (PK-like)"/>
    <property type="match status" value="1"/>
</dbReference>
<dbReference type="Gene3D" id="1.10.510.10">
    <property type="entry name" value="Transferase(Phosphotransferase) domain 1"/>
    <property type="match status" value="1"/>
</dbReference>
<dbReference type="InterPro" id="IPR035897">
    <property type="entry name" value="Toll_tir_struct_dom_sf"/>
</dbReference>
<keyword evidence="1" id="KW-0808">Transferase</keyword>
<proteinExistence type="predicted"/>
<dbReference type="Proteomes" id="UP001190700">
    <property type="component" value="Unassembled WGS sequence"/>
</dbReference>
<keyword evidence="3" id="KW-0418">Kinase</keyword>
<dbReference type="PROSITE" id="PS50011">
    <property type="entry name" value="PROTEIN_KINASE_DOM"/>
    <property type="match status" value="1"/>
</dbReference>
<keyword evidence="8" id="KW-1185">Reference proteome</keyword>
<comment type="caution">
    <text evidence="7">The sequence shown here is derived from an EMBL/GenBank/DDBJ whole genome shotgun (WGS) entry which is preliminary data.</text>
</comment>
<reference evidence="7 8" key="1">
    <citation type="journal article" date="2015" name="Genome Biol. Evol.">
        <title>Comparative Genomics of a Bacterivorous Green Alga Reveals Evolutionary Causalities and Consequences of Phago-Mixotrophic Mode of Nutrition.</title>
        <authorList>
            <person name="Burns J.A."/>
            <person name="Paasch A."/>
            <person name="Narechania A."/>
            <person name="Kim E."/>
        </authorList>
    </citation>
    <scope>NUCLEOTIDE SEQUENCE [LARGE SCALE GENOMIC DNA]</scope>
    <source>
        <strain evidence="7 8">PLY_AMNH</strain>
    </source>
</reference>
<keyword evidence="4" id="KW-0067">ATP-binding</keyword>
<dbReference type="SUPFAM" id="SSF52200">
    <property type="entry name" value="Toll/Interleukin receptor TIR domain"/>
    <property type="match status" value="1"/>
</dbReference>
<name>A0AAE0KUM5_9CHLO</name>
<sequence>MTRNMLACIVTPVYRETLQILNPLKKRVRPSTIAVKLIDFGITVLDASARSNTGSTREATLMLSETHLHAQAGTAHYMPPEQWEGDAVDATADIFALGVTLFQTVTGLFPFANGMTAPTDILQDLGGSGELPDAREVAPQGVHVSDRAASTIAKAIAKDRRHRWQSAVDMQLLLQKSLLMANTDTFHVFLSYRVSTEAWFVELLYEALRKRRINGGRGPHTQVFWDKMCLQNGQPWEEGFMIGLTGSVVVVPILSLGSTEPLAKLPLAGDRVDNVLLEWMTSLALLNLHSTGVSAAAVRSIFPVFMGKLVDPLAAGETSSAPMIPAQHSGADQDQATARTMLRCSDFLTDGSDGGEASYPEEPTPSMATFAKMDQHLCNLDSKHGASQHSQRKKMARALARYGASLSGGEGEEDGPTGAVFTKGWLETQHITVSETVNRLKQMDAFEAHTSSGPELVESCANAIIKAIDQAISGPSTSIPRRLPSLRPGPEAANLSITLS</sequence>
<dbReference type="InterPro" id="IPR011009">
    <property type="entry name" value="Kinase-like_dom_sf"/>
</dbReference>
<dbReference type="EMBL" id="LGRX02017151">
    <property type="protein sequence ID" value="KAK3261094.1"/>
    <property type="molecule type" value="Genomic_DNA"/>
</dbReference>
<organism evidence="7 8">
    <name type="scientific">Cymbomonas tetramitiformis</name>
    <dbReference type="NCBI Taxonomy" id="36881"/>
    <lineage>
        <taxon>Eukaryota</taxon>
        <taxon>Viridiplantae</taxon>
        <taxon>Chlorophyta</taxon>
        <taxon>Pyramimonadophyceae</taxon>
        <taxon>Pyramimonadales</taxon>
        <taxon>Pyramimonadaceae</taxon>
        <taxon>Cymbomonas</taxon>
    </lineage>
</organism>
<evidence type="ECO:0000313" key="8">
    <source>
        <dbReference type="Proteomes" id="UP001190700"/>
    </source>
</evidence>
<evidence type="ECO:0000313" key="7">
    <source>
        <dbReference type="EMBL" id="KAK3261094.1"/>
    </source>
</evidence>
<evidence type="ECO:0000259" key="6">
    <source>
        <dbReference type="PROSITE" id="PS50011"/>
    </source>
</evidence>
<evidence type="ECO:0000256" key="2">
    <source>
        <dbReference type="ARBA" id="ARBA00022741"/>
    </source>
</evidence>
<dbReference type="GO" id="GO:0004674">
    <property type="term" value="F:protein serine/threonine kinase activity"/>
    <property type="evidence" value="ECO:0007669"/>
    <property type="project" value="TreeGrafter"/>
</dbReference>
<dbReference type="Gene3D" id="3.40.50.10140">
    <property type="entry name" value="Toll/interleukin-1 receptor homology (TIR) domain"/>
    <property type="match status" value="1"/>
</dbReference>
<dbReference type="PANTHER" id="PTHR43289:SF6">
    <property type="entry name" value="SERINE_THREONINE-PROTEIN KINASE NEKL-3"/>
    <property type="match status" value="1"/>
</dbReference>
<feature type="domain" description="Protein kinase" evidence="6">
    <location>
        <begin position="1"/>
        <end position="190"/>
    </location>
</feature>
<dbReference type="PANTHER" id="PTHR43289">
    <property type="entry name" value="MITOGEN-ACTIVATED PROTEIN KINASE KINASE KINASE 20-RELATED"/>
    <property type="match status" value="1"/>
</dbReference>
<accession>A0AAE0KUM5</accession>
<gene>
    <name evidence="7" type="ORF">CYMTET_29987</name>
</gene>
<dbReference type="GO" id="GO:0005524">
    <property type="term" value="F:ATP binding"/>
    <property type="evidence" value="ECO:0007669"/>
    <property type="project" value="UniProtKB-KW"/>
</dbReference>
<evidence type="ECO:0000256" key="1">
    <source>
        <dbReference type="ARBA" id="ARBA00022679"/>
    </source>
</evidence>
<evidence type="ECO:0000256" key="3">
    <source>
        <dbReference type="ARBA" id="ARBA00022777"/>
    </source>
</evidence>
<protein>
    <recommendedName>
        <fullName evidence="6">Protein kinase domain-containing protein</fullName>
    </recommendedName>
</protein>
<dbReference type="AlphaFoldDB" id="A0AAE0KUM5"/>
<keyword evidence="2" id="KW-0547">Nucleotide-binding</keyword>
<feature type="region of interest" description="Disordered" evidence="5">
    <location>
        <begin position="476"/>
        <end position="500"/>
    </location>
</feature>
<evidence type="ECO:0000256" key="4">
    <source>
        <dbReference type="ARBA" id="ARBA00022840"/>
    </source>
</evidence>
<dbReference type="InterPro" id="IPR000719">
    <property type="entry name" value="Prot_kinase_dom"/>
</dbReference>
<evidence type="ECO:0000256" key="5">
    <source>
        <dbReference type="SAM" id="MobiDB-lite"/>
    </source>
</evidence>
<dbReference type="Pfam" id="PF00069">
    <property type="entry name" value="Pkinase"/>
    <property type="match status" value="1"/>
</dbReference>